<dbReference type="AlphaFoldDB" id="A0A401LPM1"/>
<protein>
    <recommendedName>
        <fullName evidence="4">TolC family protein</fullName>
    </recommendedName>
</protein>
<accession>A0A401LPM1</accession>
<comment type="caution">
    <text evidence="2">The sequence shown here is derived from an EMBL/GenBank/DDBJ whole genome shotgun (WGS) entry which is preliminary data.</text>
</comment>
<feature type="signal peptide" evidence="1">
    <location>
        <begin position="1"/>
        <end position="27"/>
    </location>
</feature>
<evidence type="ECO:0000313" key="2">
    <source>
        <dbReference type="EMBL" id="GCB33419.1"/>
    </source>
</evidence>
<dbReference type="EMBL" id="BHWB01000001">
    <property type="protein sequence ID" value="GCB33419.1"/>
    <property type="molecule type" value="Genomic_DNA"/>
</dbReference>
<evidence type="ECO:0008006" key="4">
    <source>
        <dbReference type="Google" id="ProtNLM"/>
    </source>
</evidence>
<feature type="chain" id="PRO_5019335076" description="TolC family protein" evidence="1">
    <location>
        <begin position="28"/>
        <end position="143"/>
    </location>
</feature>
<evidence type="ECO:0000256" key="1">
    <source>
        <dbReference type="SAM" id="SignalP"/>
    </source>
</evidence>
<evidence type="ECO:0000313" key="3">
    <source>
        <dbReference type="Proteomes" id="UP000288079"/>
    </source>
</evidence>
<gene>
    <name evidence="2" type="ORF">KGMB02408_03640</name>
</gene>
<proteinExistence type="predicted"/>
<name>A0A401LPM1_9BACE</name>
<keyword evidence="1" id="KW-0732">Signal</keyword>
<keyword evidence="3" id="KW-1185">Reference proteome</keyword>
<organism evidence="2 3">
    <name type="scientific">Bacteroides faecalis</name>
    <dbReference type="NCBI Taxonomy" id="2447885"/>
    <lineage>
        <taxon>Bacteria</taxon>
        <taxon>Pseudomonadati</taxon>
        <taxon>Bacteroidota</taxon>
        <taxon>Bacteroidia</taxon>
        <taxon>Bacteroidales</taxon>
        <taxon>Bacteroidaceae</taxon>
        <taxon>Bacteroides</taxon>
    </lineage>
</organism>
<dbReference type="Proteomes" id="UP000288079">
    <property type="component" value="Unassembled WGS sequence"/>
</dbReference>
<reference evidence="2 3" key="1">
    <citation type="submission" date="2018-10" db="EMBL/GenBank/DDBJ databases">
        <title>Draft Genome Sequence of Bacteroides sp. KCTC 15687.</title>
        <authorList>
            <person name="Yu S.Y."/>
            <person name="Kim J.S."/>
            <person name="Oh B.S."/>
            <person name="Park S.H."/>
            <person name="Kang S.W."/>
            <person name="Park J.E."/>
            <person name="Choi S.H."/>
            <person name="Han K.I."/>
            <person name="Lee K.C."/>
            <person name="Eom M.K."/>
            <person name="Suh M.K."/>
            <person name="Lee D.H."/>
            <person name="Yoon H."/>
            <person name="Kim B."/>
            <person name="Yang S.J."/>
            <person name="Lee J.S."/>
            <person name="Lee J.H."/>
        </authorList>
    </citation>
    <scope>NUCLEOTIDE SEQUENCE [LARGE SCALE GENOMIC DNA]</scope>
    <source>
        <strain evidence="2 3">KCTC 15687</strain>
    </source>
</reference>
<sequence>MFCMEMKCLKRYCLLFLIVFGTVNAQAQLKEAVKNILLRDTLETSNVSLKKDSDSTQLVNLQKSLLEARLSEANLRMEMEQMKLQMATADSVKFAQQRLRIDSLRKFTKGIPVVADGDTLFYLLYKAWRLYSSTTGTNDRNSN</sequence>